<dbReference type="InterPro" id="IPR005079">
    <property type="entry name" value="Peptidase_C45_hydrolase"/>
</dbReference>
<dbReference type="Gene3D" id="3.60.60.10">
    <property type="entry name" value="Penicillin V Acylase, Chain A"/>
    <property type="match status" value="1"/>
</dbReference>
<dbReference type="RefSeq" id="WP_249328256.1">
    <property type="nucleotide sequence ID" value="NZ_CP060635.1"/>
</dbReference>
<evidence type="ECO:0000259" key="1">
    <source>
        <dbReference type="Pfam" id="PF03417"/>
    </source>
</evidence>
<organism evidence="2 3">
    <name type="scientific">Wansuia hejianensis</name>
    <dbReference type="NCBI Taxonomy" id="2763667"/>
    <lineage>
        <taxon>Bacteria</taxon>
        <taxon>Bacillati</taxon>
        <taxon>Bacillota</taxon>
        <taxon>Clostridia</taxon>
        <taxon>Lachnospirales</taxon>
        <taxon>Lachnospiraceae</taxon>
        <taxon>Wansuia</taxon>
    </lineage>
</organism>
<accession>A0A7G9G9B3</accession>
<gene>
    <name evidence="2" type="ORF">H9Q79_10640</name>
</gene>
<evidence type="ECO:0000313" key="2">
    <source>
        <dbReference type="EMBL" id="QNM07395.1"/>
    </source>
</evidence>
<dbReference type="AlphaFoldDB" id="A0A7G9G9B3"/>
<evidence type="ECO:0000313" key="3">
    <source>
        <dbReference type="Proteomes" id="UP000515860"/>
    </source>
</evidence>
<name>A0A7G9G9B3_9FIRM</name>
<dbReference type="KEGG" id="whj:H9Q79_10640"/>
<dbReference type="EMBL" id="CP060635">
    <property type="protein sequence ID" value="QNM07395.1"/>
    <property type="molecule type" value="Genomic_DNA"/>
</dbReference>
<sequence>MDQEHDIPEIPVTKGLVFVSGSWHQMGVQYGKQAKDAVRIKCASGIANAVDYWRRKGTALEAVQEYQKLLEEKAPQISMLWHGIAEGAGLDFTDIGLAYMDFRKTDMRCSNISAWGQAAAGQKTYCGMNCDEKELVNYYAPTVIAYPDCGYPFISASGFTCNCVLNTQGLVLMASCGQNAMPEDVGVGLPNCISLILCAVSCKNAEAAKEKILAERLGPGGGENIHIADKGGKAFVIEHTAARDMVRMAGDNGEKDYLLATNHFMIPQMESSNFFGQKHEEWMNSYFRYWSEEQVLVENYGKIDLELLNNALGNRRFFAKDLSVLGKKRWKVPEAVRSGWNDLWGGGSQLAARHTGKFSPEIRTADAKCVFSALIYPERLEFYLLNGCRDKTMSMNPWATGVFTKTIMAHSAREVTESVWEEAARRIYEVSCMNDMGDSLKEAKLAYAEGIYWRNLAICEEDCEGDLELWSHSASAFLKAQQYAFLNIGEGKCNGF</sequence>
<reference evidence="2 3" key="1">
    <citation type="submission" date="2020-08" db="EMBL/GenBank/DDBJ databases">
        <authorList>
            <person name="Liu C."/>
            <person name="Sun Q."/>
        </authorList>
    </citation>
    <scope>NUCLEOTIDE SEQUENCE [LARGE SCALE GENOMIC DNA]</scope>
    <source>
        <strain evidence="2 3">NSJ-29</strain>
    </source>
</reference>
<proteinExistence type="predicted"/>
<feature type="domain" description="Peptidase C45 hydrolase" evidence="1">
    <location>
        <begin position="138"/>
        <end position="289"/>
    </location>
</feature>
<dbReference type="NCBIfam" id="NF040521">
    <property type="entry name" value="C45_proenzyme"/>
    <property type="match status" value="1"/>
</dbReference>
<dbReference type="Proteomes" id="UP000515860">
    <property type="component" value="Chromosome"/>
</dbReference>
<protein>
    <recommendedName>
        <fullName evidence="1">Peptidase C45 hydrolase domain-containing protein</fullName>
    </recommendedName>
</protein>
<dbReference type="Pfam" id="PF03417">
    <property type="entry name" value="AAT"/>
    <property type="match status" value="1"/>
</dbReference>
<keyword evidence="3" id="KW-1185">Reference proteome</keyword>
<dbReference type="InterPro" id="IPR047794">
    <property type="entry name" value="C45_proenzyme-like"/>
</dbReference>